<accession>A0A1I3EG79</accession>
<sequence>MTTRQNSYLFADLSERNYNPMNDVLFKFIFGKEERKTDYHRLPQCRPAA</sequence>
<evidence type="ECO:0000313" key="2">
    <source>
        <dbReference type="Proteomes" id="UP000183639"/>
    </source>
</evidence>
<organism evidence="1 2">
    <name type="scientific">Selenomonas ruminantium</name>
    <dbReference type="NCBI Taxonomy" id="971"/>
    <lineage>
        <taxon>Bacteria</taxon>
        <taxon>Bacillati</taxon>
        <taxon>Bacillota</taxon>
        <taxon>Negativicutes</taxon>
        <taxon>Selenomonadales</taxon>
        <taxon>Selenomonadaceae</taxon>
        <taxon>Selenomonas</taxon>
    </lineage>
</organism>
<dbReference type="Proteomes" id="UP000183639">
    <property type="component" value="Unassembled WGS sequence"/>
</dbReference>
<evidence type="ECO:0000313" key="1">
    <source>
        <dbReference type="EMBL" id="SFH97944.1"/>
    </source>
</evidence>
<dbReference type="EMBL" id="FOQK01000010">
    <property type="protein sequence ID" value="SFH97944.1"/>
    <property type="molecule type" value="Genomic_DNA"/>
</dbReference>
<dbReference type="AlphaFoldDB" id="A0A1I3EG79"/>
<protein>
    <submittedName>
        <fullName evidence="1">Uncharacterized protein</fullName>
    </submittedName>
</protein>
<proteinExistence type="predicted"/>
<name>A0A1I3EG79_SELRU</name>
<gene>
    <name evidence="1" type="ORF">SAMN04487861_11025</name>
</gene>
<reference evidence="1 2" key="1">
    <citation type="submission" date="2016-10" db="EMBL/GenBank/DDBJ databases">
        <authorList>
            <person name="de Groot N.N."/>
        </authorList>
    </citation>
    <scope>NUCLEOTIDE SEQUENCE [LARGE SCALE GENOMIC DNA]</scope>
    <source>
        <strain evidence="1 2">Z108</strain>
    </source>
</reference>